<evidence type="ECO:0000313" key="6">
    <source>
        <dbReference type="Proteomes" id="UP001652432"/>
    </source>
</evidence>
<dbReference type="InterPro" id="IPR037923">
    <property type="entry name" value="HTH-like"/>
</dbReference>
<dbReference type="SUPFAM" id="SSF51215">
    <property type="entry name" value="Regulatory protein AraC"/>
    <property type="match status" value="1"/>
</dbReference>
<dbReference type="Pfam" id="PF12833">
    <property type="entry name" value="HTH_18"/>
    <property type="match status" value="1"/>
</dbReference>
<evidence type="ECO:0000256" key="3">
    <source>
        <dbReference type="ARBA" id="ARBA00023163"/>
    </source>
</evidence>
<keyword evidence="3" id="KW-0804">Transcription</keyword>
<evidence type="ECO:0000256" key="1">
    <source>
        <dbReference type="ARBA" id="ARBA00023015"/>
    </source>
</evidence>
<dbReference type="RefSeq" id="WP_262575644.1">
    <property type="nucleotide sequence ID" value="NZ_JAOQKJ010000014.1"/>
</dbReference>
<dbReference type="InterPro" id="IPR020449">
    <property type="entry name" value="Tscrpt_reg_AraC-type_HTH"/>
</dbReference>
<reference evidence="5 6" key="1">
    <citation type="journal article" date="2021" name="ISME Commun">
        <title>Automated analysis of genomic sequences facilitates high-throughput and comprehensive description of bacteria.</title>
        <authorList>
            <person name="Hitch T.C.A."/>
        </authorList>
    </citation>
    <scope>NUCLEOTIDE SEQUENCE [LARGE SCALE GENOMIC DNA]</scope>
    <source>
        <strain evidence="5 6">Sanger_18</strain>
    </source>
</reference>
<proteinExistence type="predicted"/>
<dbReference type="PROSITE" id="PS00041">
    <property type="entry name" value="HTH_ARAC_FAMILY_1"/>
    <property type="match status" value="1"/>
</dbReference>
<feature type="domain" description="HTH araC/xylS-type" evidence="4">
    <location>
        <begin position="268"/>
        <end position="365"/>
    </location>
</feature>
<gene>
    <name evidence="5" type="ORF">OCV77_14175</name>
</gene>
<accession>A0ABT2T5S3</accession>
<keyword evidence="2" id="KW-0238">DNA-binding</keyword>
<dbReference type="InterPro" id="IPR003313">
    <property type="entry name" value="AraC-bd"/>
</dbReference>
<dbReference type="InterPro" id="IPR009057">
    <property type="entry name" value="Homeodomain-like_sf"/>
</dbReference>
<dbReference type="SUPFAM" id="SSF46689">
    <property type="entry name" value="Homeodomain-like"/>
    <property type="match status" value="1"/>
</dbReference>
<dbReference type="SMART" id="SM00342">
    <property type="entry name" value="HTH_ARAC"/>
    <property type="match status" value="1"/>
</dbReference>
<dbReference type="InterPro" id="IPR018060">
    <property type="entry name" value="HTH_AraC"/>
</dbReference>
<organism evidence="5 6">
    <name type="scientific">Suilimivivens aceti</name>
    <dbReference type="NCBI Taxonomy" id="2981774"/>
    <lineage>
        <taxon>Bacteria</taxon>
        <taxon>Bacillati</taxon>
        <taxon>Bacillota</taxon>
        <taxon>Clostridia</taxon>
        <taxon>Lachnospirales</taxon>
        <taxon>Lachnospiraceae</taxon>
        <taxon>Suilimivivens</taxon>
    </lineage>
</organism>
<dbReference type="Gene3D" id="2.60.120.10">
    <property type="entry name" value="Jelly Rolls"/>
    <property type="match status" value="1"/>
</dbReference>
<evidence type="ECO:0000313" key="5">
    <source>
        <dbReference type="EMBL" id="MCU6745618.1"/>
    </source>
</evidence>
<dbReference type="PROSITE" id="PS01124">
    <property type="entry name" value="HTH_ARAC_FAMILY_2"/>
    <property type="match status" value="1"/>
</dbReference>
<dbReference type="PRINTS" id="PR00032">
    <property type="entry name" value="HTHARAC"/>
</dbReference>
<evidence type="ECO:0000259" key="4">
    <source>
        <dbReference type="PROSITE" id="PS01124"/>
    </source>
</evidence>
<keyword evidence="1" id="KW-0805">Transcription regulation</keyword>
<dbReference type="InterPro" id="IPR014710">
    <property type="entry name" value="RmlC-like_jellyroll"/>
</dbReference>
<sequence length="366" mass="43002">MIKRHYMYVKDIQKYLSQYYEKYGKKITFAEAVVQMEKYKTDQKGLIYPDYAEWDGTDFESLKKIHDMMPVDITYFLNHPKDYQSLISEKTDAFAQRDVDIIMPFFYEAIKIHQHDFFEIAYLLSGTGILHFEKEKKVLEAGDFCIISPYTDHDVELDRDTVLLDVLIRKSTFEHSFYNVLQGDSILASFFGNCLYLPSHNYLLMNCVPNRRITNTIRNMLIESISMRPYTNEIENLYLSLLLAEVLRSHTRVSSCYQTEIGSNIPISLILTYIKSNYRNITLGAVAEFFGYDTAYLGKMIKMYTNMYYNEIVNKCKIDQAVRLLKNSDYSLQIIGEQVGFNSYDHFSRTFKKVMGVSPKNYRKQH</sequence>
<dbReference type="InterPro" id="IPR018062">
    <property type="entry name" value="HTH_AraC-typ_CS"/>
</dbReference>
<evidence type="ECO:0000256" key="2">
    <source>
        <dbReference type="ARBA" id="ARBA00023125"/>
    </source>
</evidence>
<dbReference type="Proteomes" id="UP001652432">
    <property type="component" value="Unassembled WGS sequence"/>
</dbReference>
<dbReference type="PANTHER" id="PTHR43280">
    <property type="entry name" value="ARAC-FAMILY TRANSCRIPTIONAL REGULATOR"/>
    <property type="match status" value="1"/>
</dbReference>
<dbReference type="EMBL" id="JAOQKJ010000014">
    <property type="protein sequence ID" value="MCU6745618.1"/>
    <property type="molecule type" value="Genomic_DNA"/>
</dbReference>
<comment type="caution">
    <text evidence="5">The sequence shown here is derived from an EMBL/GenBank/DDBJ whole genome shotgun (WGS) entry which is preliminary data.</text>
</comment>
<dbReference type="Pfam" id="PF02311">
    <property type="entry name" value="AraC_binding"/>
    <property type="match status" value="1"/>
</dbReference>
<name>A0ABT2T5S3_9FIRM</name>
<dbReference type="Gene3D" id="1.10.10.60">
    <property type="entry name" value="Homeodomain-like"/>
    <property type="match status" value="2"/>
</dbReference>
<protein>
    <submittedName>
        <fullName evidence="5">AraC family transcriptional regulator</fullName>
    </submittedName>
</protein>
<dbReference type="PANTHER" id="PTHR43280:SF28">
    <property type="entry name" value="HTH-TYPE TRANSCRIPTIONAL ACTIVATOR RHAS"/>
    <property type="match status" value="1"/>
</dbReference>
<keyword evidence="6" id="KW-1185">Reference proteome</keyword>